<protein>
    <submittedName>
        <fullName evidence="1">Uncharacterized protein</fullName>
    </submittedName>
</protein>
<sequence length="40" mass="4725">MEKKTGNTLQKFIKLVLHRNKLKGRRFYSACVLSEMEGRL</sequence>
<gene>
    <name evidence="1" type="ORF">SAMN04488502_1252</name>
</gene>
<proteinExistence type="predicted"/>
<dbReference type="Proteomes" id="UP000214880">
    <property type="component" value="Unassembled WGS sequence"/>
</dbReference>
<name>A0A1H0AWH0_9FIRM</name>
<dbReference type="AlphaFoldDB" id="A0A1H0AWH0"/>
<evidence type="ECO:0000313" key="1">
    <source>
        <dbReference type="EMBL" id="SDN37817.1"/>
    </source>
</evidence>
<reference evidence="1 2" key="1">
    <citation type="submission" date="2016-10" db="EMBL/GenBank/DDBJ databases">
        <authorList>
            <person name="de Groot N.N."/>
        </authorList>
    </citation>
    <scope>NUCLEOTIDE SEQUENCE [LARGE SCALE GENOMIC DNA]</scope>
    <source>
        <strain evidence="1 2">DSM 1736</strain>
    </source>
</reference>
<keyword evidence="2" id="KW-1185">Reference proteome</keyword>
<accession>A0A1H0AWH0</accession>
<dbReference type="EMBL" id="FNHB01000025">
    <property type="protein sequence ID" value="SDN37817.1"/>
    <property type="molecule type" value="Genomic_DNA"/>
</dbReference>
<organism evidence="1 2">
    <name type="scientific">Dendrosporobacter quercicolus</name>
    <dbReference type="NCBI Taxonomy" id="146817"/>
    <lineage>
        <taxon>Bacteria</taxon>
        <taxon>Bacillati</taxon>
        <taxon>Bacillota</taxon>
        <taxon>Negativicutes</taxon>
        <taxon>Selenomonadales</taxon>
        <taxon>Sporomusaceae</taxon>
        <taxon>Dendrosporobacter</taxon>
    </lineage>
</organism>
<evidence type="ECO:0000313" key="2">
    <source>
        <dbReference type="Proteomes" id="UP000214880"/>
    </source>
</evidence>